<reference evidence="1 2" key="1">
    <citation type="submission" date="2018-10" db="EMBL/GenBank/DDBJ databases">
        <title>Genomic Encyclopedia of Archaeal and Bacterial Type Strains, Phase II (KMG-II): from individual species to whole genera.</title>
        <authorList>
            <person name="Goeker M."/>
        </authorList>
    </citation>
    <scope>NUCLEOTIDE SEQUENCE [LARGE SCALE GENOMIC DNA]</scope>
    <source>
        <strain evidence="1 2">DSM 14954</strain>
    </source>
</reference>
<dbReference type="Proteomes" id="UP000278962">
    <property type="component" value="Unassembled WGS sequence"/>
</dbReference>
<dbReference type="PANTHER" id="PTHR34309">
    <property type="entry name" value="SLR1406 PROTEIN"/>
    <property type="match status" value="1"/>
</dbReference>
<keyword evidence="2" id="KW-1185">Reference proteome</keyword>
<organism evidence="1 2">
    <name type="scientific">Solirubrobacter pauli</name>
    <dbReference type="NCBI Taxonomy" id="166793"/>
    <lineage>
        <taxon>Bacteria</taxon>
        <taxon>Bacillati</taxon>
        <taxon>Actinomycetota</taxon>
        <taxon>Thermoleophilia</taxon>
        <taxon>Solirubrobacterales</taxon>
        <taxon>Solirubrobacteraceae</taxon>
        <taxon>Solirubrobacter</taxon>
    </lineage>
</organism>
<dbReference type="Pfam" id="PF03928">
    <property type="entry name" value="HbpS-like"/>
    <property type="match status" value="1"/>
</dbReference>
<name>A0A660L284_9ACTN</name>
<dbReference type="RefSeq" id="WP_121255755.1">
    <property type="nucleotide sequence ID" value="NZ_RBIL01000002.1"/>
</dbReference>
<dbReference type="AlphaFoldDB" id="A0A660L284"/>
<comment type="caution">
    <text evidence="1">The sequence shown here is derived from an EMBL/GenBank/DDBJ whole genome shotgun (WGS) entry which is preliminary data.</text>
</comment>
<sequence length="130" mass="12835">MITLERAQSLIAAGIEEATSQGLALAFAVVDPAGHLVASARMDGAPWIAPDVALGKAWTAAAYGAPSAAQGEKMQSLHAFSASISVATGGRYTPQIGGLPITDGGSVIGAMGASGGTGQQDEDVVRTAIG</sequence>
<dbReference type="Gene3D" id="3.30.450.150">
    <property type="entry name" value="Haem-degrading domain"/>
    <property type="match status" value="1"/>
</dbReference>
<evidence type="ECO:0000313" key="1">
    <source>
        <dbReference type="EMBL" id="RKQ87314.1"/>
    </source>
</evidence>
<dbReference type="OrthoDB" id="3732157at2"/>
<evidence type="ECO:0000313" key="2">
    <source>
        <dbReference type="Proteomes" id="UP000278962"/>
    </source>
</evidence>
<gene>
    <name evidence="1" type="ORF">C8N24_5335</name>
</gene>
<dbReference type="PANTHER" id="PTHR34309:SF1">
    <property type="entry name" value="PROTEIN GLCG"/>
    <property type="match status" value="1"/>
</dbReference>
<dbReference type="InterPro" id="IPR052517">
    <property type="entry name" value="GlcG_carb_metab_protein"/>
</dbReference>
<dbReference type="InterPro" id="IPR038084">
    <property type="entry name" value="PduO/GlcC-like_sf"/>
</dbReference>
<protein>
    <submittedName>
        <fullName evidence="1">Uncharacterized protein GlcG (DUF336 family)</fullName>
    </submittedName>
</protein>
<accession>A0A660L284</accession>
<proteinExistence type="predicted"/>
<dbReference type="EMBL" id="RBIL01000002">
    <property type="protein sequence ID" value="RKQ87314.1"/>
    <property type="molecule type" value="Genomic_DNA"/>
</dbReference>
<dbReference type="SUPFAM" id="SSF143744">
    <property type="entry name" value="GlcG-like"/>
    <property type="match status" value="1"/>
</dbReference>
<dbReference type="InterPro" id="IPR005624">
    <property type="entry name" value="PduO/GlcC-like"/>
</dbReference>